<organism evidence="2 3">
    <name type="scientific">Pseudoalteromonas luteoviolacea</name>
    <dbReference type="NCBI Taxonomy" id="43657"/>
    <lineage>
        <taxon>Bacteria</taxon>
        <taxon>Pseudomonadati</taxon>
        <taxon>Pseudomonadota</taxon>
        <taxon>Gammaproteobacteria</taxon>
        <taxon>Alteromonadales</taxon>
        <taxon>Pseudoalteromonadaceae</taxon>
        <taxon>Pseudoalteromonas</taxon>
    </lineage>
</organism>
<sequence length="554" mass="62495">MTQQLNFQDFIAQQAKALGLNLGVTSDMSGEQLNTEYVFIVNDDLLVLVPVFSQSEQVCNVINMITDNFNVYPKWKRKWRDSPMLRAQCLAILSVVKDKPKAHELFLYSNGVFTKKYFSNIAKDEPKVFAMPGYRLGNLSANEIENLFGQHAVENLNYSFSPDQSSYFCYNNRLNLLGVGRGKDMSTMRRGAIYEYIERASAHYDKDDSIQTSHALGQYPTVNPAQLWGVEPDREAQFFPSYDDDKPYSWVSGRNALTDEAVYIPSAMVNYLKVMPEQFLHNPNSSGCAIGNSADESAFYSALEIIERDALMVTWYTKSAPSRIDLSNCREKSVLEHLKWIDIKGYDVECYDITTDIGIPSVLCLMLGRSEHNIAALVTSSAHTNPLEALDSALAEGASLIGICELNFFRKAIDYETFKAGTDFQATENQYMTYCYPQELHKFDFMRNTGNTVDVDTFCEQYAADVSSMDTAYAYLKAQLVDNGYDLYVAESTPSYIQNQGLYFTRAFIPGAINLIFGDHPIHVNSQRVDKAASKLAWINDASHLQFEDLQPLG</sequence>
<proteinExistence type="predicted"/>
<comment type="caution">
    <text evidence="2">The sequence shown here is derived from an EMBL/GenBank/DDBJ whole genome shotgun (WGS) entry which is preliminary data.</text>
</comment>
<dbReference type="PROSITE" id="PS51664">
    <property type="entry name" value="YCAO"/>
    <property type="match status" value="1"/>
</dbReference>
<dbReference type="AlphaFoldDB" id="A0A0C1MFG7"/>
<dbReference type="PANTHER" id="PTHR37809:SF1">
    <property type="entry name" value="RIBOSOMAL PROTEIN S12 METHYLTHIOTRANSFERASE ACCESSORY FACTOR YCAO"/>
    <property type="match status" value="1"/>
</dbReference>
<reference evidence="2 3" key="1">
    <citation type="submission" date="2014-12" db="EMBL/GenBank/DDBJ databases">
        <title>Draft Genome Sequence of Pseudoalteromonas luteoviolacea HI1.</title>
        <authorList>
            <person name="Asahina A.Y."/>
            <person name="Hadfield M.G."/>
        </authorList>
    </citation>
    <scope>NUCLEOTIDE SEQUENCE [LARGE SCALE GENOMIC DNA]</scope>
    <source>
        <strain evidence="2 3">HI1</strain>
    </source>
</reference>
<dbReference type="EMBL" id="JWIC01000008">
    <property type="protein sequence ID" value="KID55539.1"/>
    <property type="molecule type" value="Genomic_DNA"/>
</dbReference>
<dbReference type="Gene3D" id="3.30.160.660">
    <property type="match status" value="1"/>
</dbReference>
<protein>
    <recommendedName>
        <fullName evidence="1">YcaO domain-containing protein</fullName>
    </recommendedName>
</protein>
<feature type="domain" description="YcaO" evidence="1">
    <location>
        <begin position="180"/>
        <end position="554"/>
    </location>
</feature>
<name>A0A0C1MFG7_9GAMM</name>
<dbReference type="Gene3D" id="3.30.1330.230">
    <property type="match status" value="1"/>
</dbReference>
<evidence type="ECO:0000313" key="2">
    <source>
        <dbReference type="EMBL" id="KID55539.1"/>
    </source>
</evidence>
<dbReference type="Proteomes" id="UP000031327">
    <property type="component" value="Unassembled WGS sequence"/>
</dbReference>
<dbReference type="RefSeq" id="WP_039611193.1">
    <property type="nucleotide sequence ID" value="NZ_JWIC01000008.1"/>
</dbReference>
<dbReference type="Pfam" id="PF02624">
    <property type="entry name" value="YcaO"/>
    <property type="match status" value="1"/>
</dbReference>
<evidence type="ECO:0000313" key="3">
    <source>
        <dbReference type="Proteomes" id="UP000031327"/>
    </source>
</evidence>
<accession>A0A0C1MFG7</accession>
<dbReference type="PANTHER" id="PTHR37809">
    <property type="entry name" value="RIBOSOMAL PROTEIN S12 METHYLTHIOTRANSFERASE ACCESSORY FACTOR YCAO"/>
    <property type="match status" value="1"/>
</dbReference>
<dbReference type="Gene3D" id="3.30.40.250">
    <property type="match status" value="1"/>
</dbReference>
<evidence type="ECO:0000259" key="1">
    <source>
        <dbReference type="PROSITE" id="PS51664"/>
    </source>
</evidence>
<dbReference type="OrthoDB" id="109999at2"/>
<dbReference type="InterPro" id="IPR003776">
    <property type="entry name" value="YcaO-like_dom"/>
</dbReference>
<gene>
    <name evidence="2" type="ORF">JF50_20245</name>
</gene>